<dbReference type="GO" id="GO:0004016">
    <property type="term" value="F:adenylate cyclase activity"/>
    <property type="evidence" value="ECO:0007669"/>
    <property type="project" value="UniProtKB-EC"/>
</dbReference>
<dbReference type="SMART" id="SM00044">
    <property type="entry name" value="CYCc"/>
    <property type="match status" value="1"/>
</dbReference>
<dbReference type="Proteomes" id="UP000001460">
    <property type="component" value="Unassembled WGS sequence"/>
</dbReference>
<dbReference type="VEuPathDB" id="CryptoDB:CMU_040590"/>
<dbReference type="GO" id="GO:0035556">
    <property type="term" value="P:intracellular signal transduction"/>
    <property type="evidence" value="ECO:0007669"/>
    <property type="project" value="InterPro"/>
</dbReference>
<dbReference type="InterPro" id="IPR050697">
    <property type="entry name" value="Adenylyl/Guanylyl_Cyclase_3/4"/>
</dbReference>
<dbReference type="PANTHER" id="PTHR43081:SF1">
    <property type="entry name" value="ADENYLATE CYCLASE, TERMINAL-DIFFERENTIATION SPECIFIC"/>
    <property type="match status" value="1"/>
</dbReference>
<name>B6A9U9_CRYMR</name>
<feature type="domain" description="Guanylate cyclase" evidence="2">
    <location>
        <begin position="790"/>
        <end position="922"/>
    </location>
</feature>
<dbReference type="InterPro" id="IPR002048">
    <property type="entry name" value="EF_hand_dom"/>
</dbReference>
<dbReference type="EC" id="4.6.1.1" evidence="4"/>
<sequence length="1053" mass="121301">MKHSNKELPSNKKEKKKKQDYFINCENLARVGIKLSCYIGQNIQNKDSCLNEASRANRGREQIFQINDIVSINSNGITTFNKKKYNECISYSFGLVDELYDIFSVTNPEVNDSVQITQDGELTSNISENIAYNEDKYILLKQGVDTGINDLNMKSQGDHSNSEAFLHLFYPRRHSLFSSITGGSLLNNILEYDWQQKLVKDLFYDLADNTEDLPESVFTDKGTYGKVLYSILLLSKKLCLTGWFEFITICTHSLGVLAEPLNCIIKNEDTTFYVLGVFYLVNIILLSLESFAQLIFQGYFGSLEFIIDVVTIVVLILDLSLSKFNSKVNVVSSTNLLFYLIRLTRIFFIYSNNKSTMRSFQKQITEVVRIHLRKLFRVLDHDLDSKLTYQQFQLACSAIGISLTEEVKVDKNKTLERHLFSSNKNRRLNIFLSINFRIKSLIKKFTWESCEIFSNYSDFESNTSCTDTTSIQGEDNIYEDSEQFSMYRDIKNYDSNTKKKFEDMKLIRYGDNDRNIPMLTPTGLYNDSNSTNFIDQYINEDSTTYKLASELREKFSHALIALGVYDPIQKRMDYDEFEAMIMAADINGCLGEVMVPPQLQLQNCQIKNRLKFPRRRFDEYILSTSIFVCLFIFLTLTLAVPENTIQTQNEKSKVAEMKAMGYRMVLMILIYISTVLLNMFYLFNRNSKFVDHICDQTSILVRDMDALANLDFPRIDENQVYNRYSSKSLFNGRLPFEHEHLLNLWLLSQSMYRMREGILSFSKYLPLHVVRILMRKGKAATLGMFPKKVTILFSDIAGFTRLAENLEPKQLLLLLTDYFDEMTRIIDESKGTLLEIVGDAILAIWNSPVNIENHAAVAIEASLHMRRILNVKSEQWKFHNLPEIKIRCGIHTGDVLVGNVGGAHRMKYGVLGDGVNLASRIEALSKRYSTDILISNGVFTSSSLIKKRFIICPLDIVITQGKSRPTVVYNVVDTSFDALPEMYLKAKLHAKALSYYLKRDFRQSLTYIDKINELHPQNRDPTIRILQRKCIKFLNNPPSENWSGAEILTSKVF</sequence>
<evidence type="ECO:0000313" key="5">
    <source>
        <dbReference type="Proteomes" id="UP000001460"/>
    </source>
</evidence>
<accession>B6A9U9</accession>
<dbReference type="OrthoDB" id="344035at2759"/>
<evidence type="ECO:0000259" key="3">
    <source>
        <dbReference type="PROSITE" id="PS50222"/>
    </source>
</evidence>
<keyword evidence="1" id="KW-0812">Transmembrane</keyword>
<feature type="transmembrane region" description="Helical" evidence="1">
    <location>
        <begin position="336"/>
        <end position="353"/>
    </location>
</feature>
<dbReference type="PROSITE" id="PS50222">
    <property type="entry name" value="EF_HAND_2"/>
    <property type="match status" value="1"/>
</dbReference>
<dbReference type="GO" id="GO:0005509">
    <property type="term" value="F:calcium ion binding"/>
    <property type="evidence" value="ECO:0007669"/>
    <property type="project" value="InterPro"/>
</dbReference>
<dbReference type="InterPro" id="IPR029787">
    <property type="entry name" value="Nucleotide_cyclase"/>
</dbReference>
<dbReference type="CDD" id="cd07302">
    <property type="entry name" value="CHD"/>
    <property type="match status" value="1"/>
</dbReference>
<dbReference type="SUPFAM" id="SSF47473">
    <property type="entry name" value="EF-hand"/>
    <property type="match status" value="1"/>
</dbReference>
<keyword evidence="1" id="KW-1133">Transmembrane helix</keyword>
<evidence type="ECO:0000256" key="1">
    <source>
        <dbReference type="SAM" id="Phobius"/>
    </source>
</evidence>
<keyword evidence="5" id="KW-1185">Reference proteome</keyword>
<reference evidence="4" key="1">
    <citation type="submission" date="2008-06" db="EMBL/GenBank/DDBJ databases">
        <authorList>
            <person name="Lorenzi H."/>
            <person name="Inman J."/>
            <person name="Miller J."/>
            <person name="Schobel S."/>
            <person name="Amedeo P."/>
            <person name="Caler E.V."/>
            <person name="da Silva J."/>
        </authorList>
    </citation>
    <scope>NUCLEOTIDE SEQUENCE [LARGE SCALE GENOMIC DNA]</scope>
    <source>
        <strain evidence="4">RN66</strain>
    </source>
</reference>
<dbReference type="eggNOG" id="KOG4171">
    <property type="taxonomic scope" value="Eukaryota"/>
</dbReference>
<feature type="transmembrane region" description="Helical" evidence="1">
    <location>
        <begin position="660"/>
        <end position="683"/>
    </location>
</feature>
<dbReference type="InterPro" id="IPR001054">
    <property type="entry name" value="A/G_cyclase"/>
</dbReference>
<evidence type="ECO:0000259" key="2">
    <source>
        <dbReference type="PROSITE" id="PS50125"/>
    </source>
</evidence>
<feature type="domain" description="EF-hand" evidence="3">
    <location>
        <begin position="367"/>
        <end position="402"/>
    </location>
</feature>
<feature type="transmembrane region" description="Helical" evidence="1">
    <location>
        <begin position="238"/>
        <end position="258"/>
    </location>
</feature>
<dbReference type="AlphaFoldDB" id="B6A9U9"/>
<gene>
    <name evidence="4" type="ORF">CMU_040590</name>
</gene>
<dbReference type="PANTHER" id="PTHR43081">
    <property type="entry name" value="ADENYLATE CYCLASE, TERMINAL-DIFFERENTIATION SPECIFIC-RELATED"/>
    <property type="match status" value="1"/>
</dbReference>
<dbReference type="RefSeq" id="XP_002139339.1">
    <property type="nucleotide sequence ID" value="XM_002139303.1"/>
</dbReference>
<evidence type="ECO:0000313" key="4">
    <source>
        <dbReference type="EMBL" id="EEA04990.1"/>
    </source>
</evidence>
<protein>
    <submittedName>
        <fullName evidence="4">Adenylate and guanylate cyclase catalytic domain-containing protein</fullName>
        <ecNumber evidence="4">4.6.1.1</ecNumber>
    </submittedName>
</protein>
<keyword evidence="1" id="KW-0472">Membrane</keyword>
<organism evidence="4 5">
    <name type="scientific">Cryptosporidium muris (strain RN66)</name>
    <dbReference type="NCBI Taxonomy" id="441375"/>
    <lineage>
        <taxon>Eukaryota</taxon>
        <taxon>Sar</taxon>
        <taxon>Alveolata</taxon>
        <taxon>Apicomplexa</taxon>
        <taxon>Conoidasida</taxon>
        <taxon>Coccidia</taxon>
        <taxon>Eucoccidiorida</taxon>
        <taxon>Eimeriorina</taxon>
        <taxon>Cryptosporidiidae</taxon>
        <taxon>Cryptosporidium</taxon>
    </lineage>
</organism>
<dbReference type="SUPFAM" id="SSF55073">
    <property type="entry name" value="Nucleotide cyclase"/>
    <property type="match status" value="1"/>
</dbReference>
<dbReference type="Pfam" id="PF00211">
    <property type="entry name" value="Guanylate_cyc"/>
    <property type="match status" value="1"/>
</dbReference>
<dbReference type="GeneID" id="6994443"/>
<feature type="transmembrane region" description="Helical" evidence="1">
    <location>
        <begin position="620"/>
        <end position="640"/>
    </location>
</feature>
<dbReference type="PROSITE" id="PS50125">
    <property type="entry name" value="GUANYLATE_CYCLASE_2"/>
    <property type="match status" value="1"/>
</dbReference>
<dbReference type="Gene3D" id="3.30.70.1230">
    <property type="entry name" value="Nucleotide cyclase"/>
    <property type="match status" value="1"/>
</dbReference>
<dbReference type="EMBL" id="DS989726">
    <property type="protein sequence ID" value="EEA04990.1"/>
    <property type="molecule type" value="Genomic_DNA"/>
</dbReference>
<feature type="transmembrane region" description="Helical" evidence="1">
    <location>
        <begin position="295"/>
        <end position="316"/>
    </location>
</feature>
<dbReference type="InterPro" id="IPR011992">
    <property type="entry name" value="EF-hand-dom_pair"/>
</dbReference>
<dbReference type="STRING" id="441375.B6A9U9"/>
<feature type="transmembrane region" description="Helical" evidence="1">
    <location>
        <begin position="270"/>
        <end position="288"/>
    </location>
</feature>
<dbReference type="GO" id="GO:0009190">
    <property type="term" value="P:cyclic nucleotide biosynthetic process"/>
    <property type="evidence" value="ECO:0007669"/>
    <property type="project" value="InterPro"/>
</dbReference>
<proteinExistence type="predicted"/>
<keyword evidence="4" id="KW-0456">Lyase</keyword>